<protein>
    <recommendedName>
        <fullName evidence="4">Carrier domain-containing protein</fullName>
    </recommendedName>
</protein>
<evidence type="ECO:0000313" key="6">
    <source>
        <dbReference type="Proteomes" id="UP001500979"/>
    </source>
</evidence>
<keyword evidence="2" id="KW-0597">Phosphoprotein</keyword>
<dbReference type="PROSITE" id="PS50075">
    <property type="entry name" value="CARRIER"/>
    <property type="match status" value="1"/>
</dbReference>
<dbReference type="SMART" id="SM00823">
    <property type="entry name" value="PKS_PP"/>
    <property type="match status" value="1"/>
</dbReference>
<dbReference type="RefSeq" id="WP_344677920.1">
    <property type="nucleotide sequence ID" value="NZ_BAAAUX010000003.1"/>
</dbReference>
<dbReference type="PANTHER" id="PTHR44845">
    <property type="entry name" value="CARRIER DOMAIN-CONTAINING PROTEIN"/>
    <property type="match status" value="1"/>
</dbReference>
<keyword evidence="6" id="KW-1185">Reference proteome</keyword>
<feature type="compositionally biased region" description="Basic residues" evidence="3">
    <location>
        <begin position="103"/>
        <end position="113"/>
    </location>
</feature>
<evidence type="ECO:0000259" key="4">
    <source>
        <dbReference type="PROSITE" id="PS50075"/>
    </source>
</evidence>
<dbReference type="InterPro" id="IPR029058">
    <property type="entry name" value="AB_hydrolase_fold"/>
</dbReference>
<feature type="region of interest" description="Disordered" evidence="3">
    <location>
        <begin position="92"/>
        <end position="128"/>
    </location>
</feature>
<accession>A0ABN3V462</accession>
<dbReference type="EMBL" id="BAAAUX010000003">
    <property type="protein sequence ID" value="GAA2777047.1"/>
    <property type="molecule type" value="Genomic_DNA"/>
</dbReference>
<gene>
    <name evidence="5" type="ORF">GCM10010470_07440</name>
</gene>
<reference evidence="5 6" key="1">
    <citation type="journal article" date="2019" name="Int. J. Syst. Evol. Microbiol.">
        <title>The Global Catalogue of Microorganisms (GCM) 10K type strain sequencing project: providing services to taxonomists for standard genome sequencing and annotation.</title>
        <authorList>
            <consortium name="The Broad Institute Genomics Platform"/>
            <consortium name="The Broad Institute Genome Sequencing Center for Infectious Disease"/>
            <person name="Wu L."/>
            <person name="Ma J."/>
        </authorList>
    </citation>
    <scope>NUCLEOTIDE SEQUENCE [LARGE SCALE GENOMIC DNA]</scope>
    <source>
        <strain evidence="5 6">JCM 9383</strain>
    </source>
</reference>
<dbReference type="Gene3D" id="3.40.50.1820">
    <property type="entry name" value="alpha/beta hydrolase"/>
    <property type="match status" value="1"/>
</dbReference>
<feature type="compositionally biased region" description="Basic and acidic residues" evidence="3">
    <location>
        <begin position="117"/>
        <end position="128"/>
    </location>
</feature>
<name>A0ABN3V462_9PSEU</name>
<sequence>MVHSEQSPDSGGGEVSAGPKTRTERVLAEIWAEVLQLPRVGVEQNFFDLGGHSLLVHVVHERITGEFPKTPPLVELFRHPTVRSLARYLDEPGETAAEERTGRRTGRLARRRAQIGSRDEQIRGDEHE</sequence>
<dbReference type="InterPro" id="IPR020806">
    <property type="entry name" value="PKS_PP-bd"/>
</dbReference>
<dbReference type="PANTHER" id="PTHR44845:SF6">
    <property type="entry name" value="BETA-ALANINE-ACTIVATING ENZYME"/>
    <property type="match status" value="1"/>
</dbReference>
<dbReference type="InterPro" id="IPR036736">
    <property type="entry name" value="ACP-like_sf"/>
</dbReference>
<dbReference type="Proteomes" id="UP001500979">
    <property type="component" value="Unassembled WGS sequence"/>
</dbReference>
<organism evidence="5 6">
    <name type="scientific">Saccharopolyspora taberi</name>
    <dbReference type="NCBI Taxonomy" id="60895"/>
    <lineage>
        <taxon>Bacteria</taxon>
        <taxon>Bacillati</taxon>
        <taxon>Actinomycetota</taxon>
        <taxon>Actinomycetes</taxon>
        <taxon>Pseudonocardiales</taxon>
        <taxon>Pseudonocardiaceae</taxon>
        <taxon>Saccharopolyspora</taxon>
    </lineage>
</organism>
<evidence type="ECO:0000313" key="5">
    <source>
        <dbReference type="EMBL" id="GAA2777047.1"/>
    </source>
</evidence>
<feature type="domain" description="Carrier" evidence="4">
    <location>
        <begin position="18"/>
        <end position="93"/>
    </location>
</feature>
<evidence type="ECO:0000256" key="2">
    <source>
        <dbReference type="ARBA" id="ARBA00022553"/>
    </source>
</evidence>
<feature type="region of interest" description="Disordered" evidence="3">
    <location>
        <begin position="1"/>
        <end position="21"/>
    </location>
</feature>
<dbReference type="Pfam" id="PF00550">
    <property type="entry name" value="PP-binding"/>
    <property type="match status" value="1"/>
</dbReference>
<proteinExistence type="predicted"/>
<comment type="caution">
    <text evidence="5">The sequence shown here is derived from an EMBL/GenBank/DDBJ whole genome shotgun (WGS) entry which is preliminary data.</text>
</comment>
<evidence type="ECO:0000256" key="1">
    <source>
        <dbReference type="ARBA" id="ARBA00022450"/>
    </source>
</evidence>
<dbReference type="InterPro" id="IPR009081">
    <property type="entry name" value="PP-bd_ACP"/>
</dbReference>
<evidence type="ECO:0000256" key="3">
    <source>
        <dbReference type="SAM" id="MobiDB-lite"/>
    </source>
</evidence>
<dbReference type="SUPFAM" id="SSF47336">
    <property type="entry name" value="ACP-like"/>
    <property type="match status" value="1"/>
</dbReference>
<keyword evidence="1" id="KW-0596">Phosphopantetheine</keyword>